<dbReference type="RefSeq" id="WP_229793733.1">
    <property type="nucleotide sequence ID" value="NZ_BMXB01000008.1"/>
</dbReference>
<evidence type="ECO:0008006" key="4">
    <source>
        <dbReference type="Google" id="ProtNLM"/>
    </source>
</evidence>
<name>A0A918SFV5_9FLAO</name>
<protein>
    <recommendedName>
        <fullName evidence="4">DUF962 domain-containing protein</fullName>
    </recommendedName>
</protein>
<gene>
    <name evidence="2" type="ORF">GCM10007103_21580</name>
</gene>
<feature type="transmembrane region" description="Helical" evidence="1">
    <location>
        <begin position="51"/>
        <end position="69"/>
    </location>
</feature>
<dbReference type="Proteomes" id="UP000610456">
    <property type="component" value="Unassembled WGS sequence"/>
</dbReference>
<feature type="transmembrane region" description="Helical" evidence="1">
    <location>
        <begin position="26"/>
        <end position="45"/>
    </location>
</feature>
<keyword evidence="1" id="KW-1133">Transmembrane helix</keyword>
<dbReference type="EMBL" id="BMXB01000008">
    <property type="protein sequence ID" value="GHA39856.1"/>
    <property type="molecule type" value="Genomic_DNA"/>
</dbReference>
<evidence type="ECO:0000313" key="3">
    <source>
        <dbReference type="Proteomes" id="UP000610456"/>
    </source>
</evidence>
<keyword evidence="1" id="KW-0472">Membrane</keyword>
<evidence type="ECO:0000313" key="2">
    <source>
        <dbReference type="EMBL" id="GHA39856.1"/>
    </source>
</evidence>
<accession>A0A918SFV5</accession>
<dbReference type="PANTHER" id="PTHR34205">
    <property type="entry name" value="TRANSMEMBRANE PROTEIN"/>
    <property type="match status" value="1"/>
</dbReference>
<keyword evidence="3" id="KW-1185">Reference proteome</keyword>
<proteinExistence type="predicted"/>
<dbReference type="PANTHER" id="PTHR34205:SF2">
    <property type="entry name" value="DUF962 DOMAIN-CONTAINING PROTEIN"/>
    <property type="match status" value="1"/>
</dbReference>
<comment type="caution">
    <text evidence="2">The sequence shown here is derived from an EMBL/GenBank/DDBJ whole genome shotgun (WGS) entry which is preliminary data.</text>
</comment>
<dbReference type="Pfam" id="PF06127">
    <property type="entry name" value="Mpo1-like"/>
    <property type="match status" value="1"/>
</dbReference>
<evidence type="ECO:0000256" key="1">
    <source>
        <dbReference type="SAM" id="Phobius"/>
    </source>
</evidence>
<reference evidence="2" key="1">
    <citation type="journal article" date="2014" name="Int. J. Syst. Evol. Microbiol.">
        <title>Complete genome sequence of Corynebacterium casei LMG S-19264T (=DSM 44701T), isolated from a smear-ripened cheese.</title>
        <authorList>
            <consortium name="US DOE Joint Genome Institute (JGI-PGF)"/>
            <person name="Walter F."/>
            <person name="Albersmeier A."/>
            <person name="Kalinowski J."/>
            <person name="Ruckert C."/>
        </authorList>
    </citation>
    <scope>NUCLEOTIDE SEQUENCE</scope>
    <source>
        <strain evidence="2">KCTC 12719</strain>
    </source>
</reference>
<dbReference type="AlphaFoldDB" id="A0A918SFV5"/>
<dbReference type="InterPro" id="IPR009305">
    <property type="entry name" value="Mpo1-like"/>
</dbReference>
<reference evidence="2" key="2">
    <citation type="submission" date="2020-09" db="EMBL/GenBank/DDBJ databases">
        <authorList>
            <person name="Sun Q."/>
            <person name="Kim S."/>
        </authorList>
    </citation>
    <scope>NUCLEOTIDE SEQUENCE</scope>
    <source>
        <strain evidence="2">KCTC 12719</strain>
    </source>
</reference>
<organism evidence="2 3">
    <name type="scientific">Salinimicrobium marinum</name>
    <dbReference type="NCBI Taxonomy" id="680283"/>
    <lineage>
        <taxon>Bacteria</taxon>
        <taxon>Pseudomonadati</taxon>
        <taxon>Bacteroidota</taxon>
        <taxon>Flavobacteriia</taxon>
        <taxon>Flavobacteriales</taxon>
        <taxon>Flavobacteriaceae</taxon>
        <taxon>Salinimicrobium</taxon>
    </lineage>
</organism>
<keyword evidence="1" id="KW-0812">Transmembrane</keyword>
<sequence>MAKRITTYSEFYRFYLTEHQNKTSRILHFTGTFLVFVLLFLAIFNSWGREWIFIPVVGYTFAWIGHAFYEKNRPATLSIPSGVSLSILNYSSNFSSEEKASTPERISE</sequence>